<sequence>MHDLLTPQHQPNVPVIAPPGLPGLPPTGTAPANVPGRWRVFTGDWLANGCACHLYTDGYAGELIRRWNGWAVFRTSRTVAAAIVAHRQHTFIQLMAEHAGRGKRMPDAWLATLGEFASVTWLGSLIVVDRRRYSDDETDVEITTADAEGLYTIGWSWSWDDVDAAAVHTIHGTDSI</sequence>
<dbReference type="AlphaFoldDB" id="A0A8J3Q9Q1"/>
<dbReference type="RefSeq" id="WP_203909538.1">
    <property type="nucleotide sequence ID" value="NZ_BONY01000021.1"/>
</dbReference>
<protein>
    <submittedName>
        <fullName evidence="1">Uncharacterized protein</fullName>
    </submittedName>
</protein>
<gene>
    <name evidence="1" type="ORF">Rhe02_37580</name>
</gene>
<organism evidence="1 2">
    <name type="scientific">Rhizocola hellebori</name>
    <dbReference type="NCBI Taxonomy" id="1392758"/>
    <lineage>
        <taxon>Bacteria</taxon>
        <taxon>Bacillati</taxon>
        <taxon>Actinomycetota</taxon>
        <taxon>Actinomycetes</taxon>
        <taxon>Micromonosporales</taxon>
        <taxon>Micromonosporaceae</taxon>
        <taxon>Rhizocola</taxon>
    </lineage>
</organism>
<keyword evidence="2" id="KW-1185">Reference proteome</keyword>
<evidence type="ECO:0000313" key="1">
    <source>
        <dbReference type="EMBL" id="GIH05691.1"/>
    </source>
</evidence>
<reference evidence="1" key="1">
    <citation type="submission" date="2021-01" db="EMBL/GenBank/DDBJ databases">
        <title>Whole genome shotgun sequence of Rhizocola hellebori NBRC 109834.</title>
        <authorList>
            <person name="Komaki H."/>
            <person name="Tamura T."/>
        </authorList>
    </citation>
    <scope>NUCLEOTIDE SEQUENCE</scope>
    <source>
        <strain evidence="1">NBRC 109834</strain>
    </source>
</reference>
<comment type="caution">
    <text evidence="1">The sequence shown here is derived from an EMBL/GenBank/DDBJ whole genome shotgun (WGS) entry which is preliminary data.</text>
</comment>
<dbReference type="EMBL" id="BONY01000021">
    <property type="protein sequence ID" value="GIH05691.1"/>
    <property type="molecule type" value="Genomic_DNA"/>
</dbReference>
<proteinExistence type="predicted"/>
<name>A0A8J3Q9Q1_9ACTN</name>
<accession>A0A8J3Q9Q1</accession>
<evidence type="ECO:0000313" key="2">
    <source>
        <dbReference type="Proteomes" id="UP000612899"/>
    </source>
</evidence>
<dbReference type="Proteomes" id="UP000612899">
    <property type="component" value="Unassembled WGS sequence"/>
</dbReference>